<evidence type="ECO:0000259" key="1">
    <source>
        <dbReference type="Pfam" id="PF00078"/>
    </source>
</evidence>
<protein>
    <submittedName>
        <fullName evidence="2">Reverse transcriptase (RNA-dependent DNA polymerase)</fullName>
    </submittedName>
</protein>
<keyword evidence="2" id="KW-0695">RNA-directed DNA polymerase</keyword>
<organism evidence="2 3">
    <name type="scientific">Popillia japonica</name>
    <name type="common">Japanese beetle</name>
    <dbReference type="NCBI Taxonomy" id="7064"/>
    <lineage>
        <taxon>Eukaryota</taxon>
        <taxon>Metazoa</taxon>
        <taxon>Ecdysozoa</taxon>
        <taxon>Arthropoda</taxon>
        <taxon>Hexapoda</taxon>
        <taxon>Insecta</taxon>
        <taxon>Pterygota</taxon>
        <taxon>Neoptera</taxon>
        <taxon>Endopterygota</taxon>
        <taxon>Coleoptera</taxon>
        <taxon>Polyphaga</taxon>
        <taxon>Scarabaeiformia</taxon>
        <taxon>Scarabaeidae</taxon>
        <taxon>Rutelinae</taxon>
        <taxon>Popillia</taxon>
    </lineage>
</organism>
<dbReference type="InterPro" id="IPR000477">
    <property type="entry name" value="RT_dom"/>
</dbReference>
<gene>
    <name evidence="2" type="ORF">QE152_g10842</name>
</gene>
<reference evidence="2 3" key="1">
    <citation type="journal article" date="2024" name="BMC Genomics">
        <title>De novo assembly and annotation of Popillia japonica's genome with initial clues to its potential as an invasive pest.</title>
        <authorList>
            <person name="Cucini C."/>
            <person name="Boschi S."/>
            <person name="Funari R."/>
            <person name="Cardaioli E."/>
            <person name="Iannotti N."/>
            <person name="Marturano G."/>
            <person name="Paoli F."/>
            <person name="Bruttini M."/>
            <person name="Carapelli A."/>
            <person name="Frati F."/>
            <person name="Nardi F."/>
        </authorList>
    </citation>
    <scope>NUCLEOTIDE SEQUENCE [LARGE SCALE GENOMIC DNA]</scope>
    <source>
        <strain evidence="2">DMR45628</strain>
    </source>
</reference>
<sequence length="363" mass="41418">MTKGETEEIRSNEIREEEIYFTEIYNDLAMTKGETEEIRSNEIREEEIPTYQEYMEVVKHLQSNKAAGPDDINIKLLKDMDSMDVPAKLIRLTKMKLLNGEIQCHKDDNGEIQCQKRRAGKNHHAAVDQVIKNAGLERTIMQTSTQIIGYATQIIGYADDLALVIRDKRTLEEATLCLEREAKVRGLIINGQKTKYMTSSRKQDRWDYLRVSGYNFQRVEHFKYLGVSINGKNNRDVEIDERKLLKDMDSMDVPAKLIRLTKMTMEKSNAKFTSNHLKILSRENVGVKISKFSTKTPLCIIDGTLNSAQYCKILNGFLETAHVLYPEGGRIVQDTSTYSTAWMPEQSLVTIPLGAGNGIVTRL</sequence>
<keyword evidence="2" id="KW-0808">Transferase</keyword>
<comment type="caution">
    <text evidence="2">The sequence shown here is derived from an EMBL/GenBank/DDBJ whole genome shotgun (WGS) entry which is preliminary data.</text>
</comment>
<evidence type="ECO:0000313" key="2">
    <source>
        <dbReference type="EMBL" id="KAK9737265.1"/>
    </source>
</evidence>
<dbReference type="AlphaFoldDB" id="A0AAW1LS13"/>
<keyword evidence="3" id="KW-1185">Reference proteome</keyword>
<dbReference type="GO" id="GO:0003964">
    <property type="term" value="F:RNA-directed DNA polymerase activity"/>
    <property type="evidence" value="ECO:0007669"/>
    <property type="project" value="UniProtKB-KW"/>
</dbReference>
<keyword evidence="2" id="KW-0548">Nucleotidyltransferase</keyword>
<dbReference type="PANTHER" id="PTHR47027">
    <property type="entry name" value="REVERSE TRANSCRIPTASE DOMAIN-CONTAINING PROTEIN"/>
    <property type="match status" value="1"/>
</dbReference>
<feature type="domain" description="Reverse transcriptase" evidence="1">
    <location>
        <begin position="147"/>
        <end position="229"/>
    </location>
</feature>
<dbReference type="EMBL" id="JASPKY010000102">
    <property type="protein sequence ID" value="KAK9737265.1"/>
    <property type="molecule type" value="Genomic_DNA"/>
</dbReference>
<accession>A0AAW1LS13</accession>
<dbReference type="Proteomes" id="UP001458880">
    <property type="component" value="Unassembled WGS sequence"/>
</dbReference>
<dbReference type="Pfam" id="PF00078">
    <property type="entry name" value="RVT_1"/>
    <property type="match status" value="1"/>
</dbReference>
<evidence type="ECO:0000313" key="3">
    <source>
        <dbReference type="Proteomes" id="UP001458880"/>
    </source>
</evidence>
<proteinExistence type="predicted"/>
<name>A0AAW1LS13_POPJA</name>
<dbReference type="PANTHER" id="PTHR47027:SF29">
    <property type="entry name" value="C2H2-TYPE DOMAIN-CONTAINING PROTEIN"/>
    <property type="match status" value="1"/>
</dbReference>